<sequence>MLLAIRDSNSRTILIKDHNMVDDNKVTLERAFWEFDALIDKFQYCYYLININATHFYDKYKTKLMVKVTYDTNDKVYLLCFVIVEEETNKLSCDYNFHCYDNMTINFLRIFNSILKFICGLPVFAIIHISFLHVINFLWSMKKKIEDIFIHDVLWPLKILIEILIDMVRYLSPRHFKLLVFEENYGR</sequence>
<evidence type="ECO:0000256" key="1">
    <source>
        <dbReference type="SAM" id="Phobius"/>
    </source>
</evidence>
<proteinExistence type="predicted"/>
<gene>
    <name evidence="2" type="ORF">SADUNF_Sadunf19G0051500</name>
</gene>
<dbReference type="OrthoDB" id="683469at2759"/>
<keyword evidence="1" id="KW-1133">Transmembrane helix</keyword>
<keyword evidence="3" id="KW-1185">Reference proteome</keyword>
<name>A0A835J236_9ROSI</name>
<dbReference type="Proteomes" id="UP000657918">
    <property type="component" value="Unassembled WGS sequence"/>
</dbReference>
<keyword evidence="1" id="KW-0812">Transmembrane</keyword>
<dbReference type="AlphaFoldDB" id="A0A835J236"/>
<dbReference type="EMBL" id="JADGMS010000019">
    <property type="protein sequence ID" value="KAF9661278.1"/>
    <property type="molecule type" value="Genomic_DNA"/>
</dbReference>
<accession>A0A835J236</accession>
<evidence type="ECO:0000313" key="3">
    <source>
        <dbReference type="Proteomes" id="UP000657918"/>
    </source>
</evidence>
<protein>
    <recommendedName>
        <fullName evidence="4">MULE transposase domain-containing protein</fullName>
    </recommendedName>
</protein>
<keyword evidence="1" id="KW-0472">Membrane</keyword>
<comment type="caution">
    <text evidence="2">The sequence shown here is derived from an EMBL/GenBank/DDBJ whole genome shotgun (WGS) entry which is preliminary data.</text>
</comment>
<feature type="transmembrane region" description="Helical" evidence="1">
    <location>
        <begin position="117"/>
        <end position="141"/>
    </location>
</feature>
<organism evidence="2 3">
    <name type="scientific">Salix dunnii</name>
    <dbReference type="NCBI Taxonomy" id="1413687"/>
    <lineage>
        <taxon>Eukaryota</taxon>
        <taxon>Viridiplantae</taxon>
        <taxon>Streptophyta</taxon>
        <taxon>Embryophyta</taxon>
        <taxon>Tracheophyta</taxon>
        <taxon>Spermatophyta</taxon>
        <taxon>Magnoliopsida</taxon>
        <taxon>eudicotyledons</taxon>
        <taxon>Gunneridae</taxon>
        <taxon>Pentapetalae</taxon>
        <taxon>rosids</taxon>
        <taxon>fabids</taxon>
        <taxon>Malpighiales</taxon>
        <taxon>Salicaceae</taxon>
        <taxon>Saliceae</taxon>
        <taxon>Salix</taxon>
    </lineage>
</organism>
<evidence type="ECO:0000313" key="2">
    <source>
        <dbReference type="EMBL" id="KAF9661278.1"/>
    </source>
</evidence>
<evidence type="ECO:0008006" key="4">
    <source>
        <dbReference type="Google" id="ProtNLM"/>
    </source>
</evidence>
<reference evidence="2 3" key="1">
    <citation type="submission" date="2020-10" db="EMBL/GenBank/DDBJ databases">
        <title>Plant Genome Project.</title>
        <authorList>
            <person name="Zhang R.-G."/>
        </authorList>
    </citation>
    <scope>NUCLEOTIDE SEQUENCE [LARGE SCALE GENOMIC DNA]</scope>
    <source>
        <strain evidence="2">FAFU-HL-1</strain>
        <tissue evidence="2">Leaf</tissue>
    </source>
</reference>